<evidence type="ECO:0000313" key="2">
    <source>
        <dbReference type="Proteomes" id="UP000781932"/>
    </source>
</evidence>
<proteinExistence type="predicted"/>
<dbReference type="EMBL" id="JAATWM020000032">
    <property type="protein sequence ID" value="KAF9873435.1"/>
    <property type="molecule type" value="Genomic_DNA"/>
</dbReference>
<organism evidence="1 2">
    <name type="scientific">Colletotrichum karsti</name>
    <dbReference type="NCBI Taxonomy" id="1095194"/>
    <lineage>
        <taxon>Eukaryota</taxon>
        <taxon>Fungi</taxon>
        <taxon>Dikarya</taxon>
        <taxon>Ascomycota</taxon>
        <taxon>Pezizomycotina</taxon>
        <taxon>Sordariomycetes</taxon>
        <taxon>Hypocreomycetidae</taxon>
        <taxon>Glomerellales</taxon>
        <taxon>Glomerellaceae</taxon>
        <taxon>Colletotrichum</taxon>
        <taxon>Colletotrichum boninense species complex</taxon>
    </lineage>
</organism>
<reference evidence="1" key="2">
    <citation type="submission" date="2020-11" db="EMBL/GenBank/DDBJ databases">
        <title>Whole genome sequencing of Colletotrichum sp.</title>
        <authorList>
            <person name="Li H."/>
        </authorList>
    </citation>
    <scope>NUCLEOTIDE SEQUENCE</scope>
    <source>
        <strain evidence="1">CkLH20</strain>
    </source>
</reference>
<protein>
    <submittedName>
        <fullName evidence="1">Uncharacterized protein</fullName>
    </submittedName>
</protein>
<dbReference type="GeneID" id="62165037"/>
<evidence type="ECO:0000313" key="1">
    <source>
        <dbReference type="EMBL" id="KAF9873435.1"/>
    </source>
</evidence>
<keyword evidence="2" id="KW-1185">Reference proteome</keyword>
<sequence>MLSSWRMPSRHVLSRQWRFVKPFVKAGPRFSPFVQKPASVLRDQTARSYIQFSIMRLLSLELQRVASVKKLASLKPKRTQKHPLDPQLRSWLKENKELLDHFHAAYRINHNDPGSWPQFKEQFTRVTPGERVSMKLSGNEAFLGGKHFNHIFQYNRLRGKSIGRGASLCKKAKPASLKNGKFVLKAPRTVFDGSEKSVLLVHVSPSGIVFEGFELTERRGNKYDQSVMRFGSREFVAFIQKKDLSTVAKKKVRS</sequence>
<dbReference type="Proteomes" id="UP000781932">
    <property type="component" value="Unassembled WGS sequence"/>
</dbReference>
<dbReference type="RefSeq" id="XP_038742896.1">
    <property type="nucleotide sequence ID" value="XM_038891963.1"/>
</dbReference>
<dbReference type="AlphaFoldDB" id="A0A9P6LI94"/>
<comment type="caution">
    <text evidence="1">The sequence shown here is derived from an EMBL/GenBank/DDBJ whole genome shotgun (WGS) entry which is preliminary data.</text>
</comment>
<name>A0A9P6LI94_9PEZI</name>
<gene>
    <name evidence="1" type="ORF">CkaCkLH20_09248</name>
</gene>
<accession>A0A9P6LI94</accession>
<reference evidence="1" key="1">
    <citation type="submission" date="2020-03" db="EMBL/GenBank/DDBJ databases">
        <authorList>
            <person name="He L."/>
        </authorList>
    </citation>
    <scope>NUCLEOTIDE SEQUENCE</scope>
    <source>
        <strain evidence="1">CkLH20</strain>
    </source>
</reference>